<reference evidence="2 3" key="1">
    <citation type="journal article" date="2016" name="Mol. Biol. Evol.">
        <title>Comparative Genomics of Early-Diverging Mushroom-Forming Fungi Provides Insights into the Origins of Lignocellulose Decay Capabilities.</title>
        <authorList>
            <person name="Nagy L.G."/>
            <person name="Riley R."/>
            <person name="Tritt A."/>
            <person name="Adam C."/>
            <person name="Daum C."/>
            <person name="Floudas D."/>
            <person name="Sun H."/>
            <person name="Yadav J.S."/>
            <person name="Pangilinan J."/>
            <person name="Larsson K.H."/>
            <person name="Matsuura K."/>
            <person name="Barry K."/>
            <person name="Labutti K."/>
            <person name="Kuo R."/>
            <person name="Ohm R.A."/>
            <person name="Bhattacharya S.S."/>
            <person name="Shirouzu T."/>
            <person name="Yoshinaga Y."/>
            <person name="Martin F.M."/>
            <person name="Grigoriev I.V."/>
            <person name="Hibbett D.S."/>
        </authorList>
    </citation>
    <scope>NUCLEOTIDE SEQUENCE [LARGE SCALE GENOMIC DNA]</scope>
    <source>
        <strain evidence="2 3">HHB12733</strain>
    </source>
</reference>
<dbReference type="AlphaFoldDB" id="A0A165CQ77"/>
<feature type="signal peptide" evidence="1">
    <location>
        <begin position="1"/>
        <end position="19"/>
    </location>
</feature>
<keyword evidence="3" id="KW-1185">Reference proteome</keyword>
<dbReference type="EMBL" id="KV424121">
    <property type="protein sequence ID" value="KZT51187.1"/>
    <property type="molecule type" value="Genomic_DNA"/>
</dbReference>
<dbReference type="Proteomes" id="UP000076842">
    <property type="component" value="Unassembled WGS sequence"/>
</dbReference>
<evidence type="ECO:0000313" key="3">
    <source>
        <dbReference type="Proteomes" id="UP000076842"/>
    </source>
</evidence>
<proteinExistence type="predicted"/>
<sequence>MRSATYIVLASLLASSALAAPTAFTQRSAPESEVFSSLRAARDSIDNWDHMEPRSRLRKVGTALKVAGDMASAAGDINTTGVEDWFHRYLRRDFDEKDKEFDAYARARSTTNYEDDLEKRQLSDATGFESELDGRGILGLIGKGAEKIIGAAAHSSGGGNSSSGSSGIGGFLSSIFTRDLEERSKSSKSSKGRWSDIGTGLSAAGTAAGLLSNISTTSVGDWFEDHLRRDKVEAETDLDERGILGLIGKGAEKIIGAATHSSGGGNSSSSTVGSIISSIFKRDLEELDYPLPRGFEDDEFDLYSRRMEQDGSDLDERDDIGAEASDLYDRELLEDDGELKDRQLRGLISLFTGIGRMAGGAAQGASAGAKAVKAATKMAKGEAKHPADSSTNTTSQPVFIPSVEMRDLEERVVRNIRFGTAKLPPGLHNGSRNSTIIIPQIHTGETLA</sequence>
<organism evidence="2 3">
    <name type="scientific">Calocera cornea HHB12733</name>
    <dbReference type="NCBI Taxonomy" id="1353952"/>
    <lineage>
        <taxon>Eukaryota</taxon>
        <taxon>Fungi</taxon>
        <taxon>Dikarya</taxon>
        <taxon>Basidiomycota</taxon>
        <taxon>Agaricomycotina</taxon>
        <taxon>Dacrymycetes</taxon>
        <taxon>Dacrymycetales</taxon>
        <taxon>Dacrymycetaceae</taxon>
        <taxon>Calocera</taxon>
    </lineage>
</organism>
<feature type="chain" id="PRO_5007856116" evidence="1">
    <location>
        <begin position="20"/>
        <end position="448"/>
    </location>
</feature>
<evidence type="ECO:0000313" key="2">
    <source>
        <dbReference type="EMBL" id="KZT51187.1"/>
    </source>
</evidence>
<name>A0A165CQ77_9BASI</name>
<dbReference type="InParanoid" id="A0A165CQ77"/>
<evidence type="ECO:0000256" key="1">
    <source>
        <dbReference type="SAM" id="SignalP"/>
    </source>
</evidence>
<accession>A0A165CQ77</accession>
<protein>
    <submittedName>
        <fullName evidence="2">Uncharacterized protein</fullName>
    </submittedName>
</protein>
<gene>
    <name evidence="2" type="ORF">CALCODRAFT_488128</name>
</gene>
<keyword evidence="1" id="KW-0732">Signal</keyword>